<dbReference type="SUPFAM" id="SSF53448">
    <property type="entry name" value="Nucleotide-diphospho-sugar transferases"/>
    <property type="match status" value="1"/>
</dbReference>
<feature type="domain" description="Glycosyltransferase 2-like" evidence="1">
    <location>
        <begin position="20"/>
        <end position="137"/>
    </location>
</feature>
<gene>
    <name evidence="2" type="ORF">HQN79_08675</name>
</gene>
<sequence>MHNIIVLIATTPRVSMLKENALPSIINQTVQPTAVVIVSDRRSLNKDEVLCFNTTIGKEIPLYTITNSNKAGVAGSWNTGIDFISKKYPESYIAIIDDDDQWHTNHLSTCISHSANGTADVVLSGINVITNKKKVKANIPLNISINDFLVGNPGWQGSNTFIKANLAIKIGGFTNGQISGNDRDFAIRVLESEAVKITYTTEATVDWRCNQSPEALSAPGSKQKLKGYAQFLKLHGHKMSSKERSSFFARSEQLFSISKQDILKELELLTSANE</sequence>
<evidence type="ECO:0000313" key="3">
    <source>
        <dbReference type="Proteomes" id="UP000504724"/>
    </source>
</evidence>
<dbReference type="GO" id="GO:0016740">
    <property type="term" value="F:transferase activity"/>
    <property type="evidence" value="ECO:0007669"/>
    <property type="project" value="UniProtKB-KW"/>
</dbReference>
<dbReference type="CDD" id="cd00761">
    <property type="entry name" value="Glyco_tranf_GTA_type"/>
    <property type="match status" value="1"/>
</dbReference>
<dbReference type="AlphaFoldDB" id="A0A7D4P540"/>
<accession>A0A7D4P540</accession>
<dbReference type="Pfam" id="PF00535">
    <property type="entry name" value="Glycos_transf_2"/>
    <property type="match status" value="1"/>
</dbReference>
<dbReference type="Proteomes" id="UP000504724">
    <property type="component" value="Chromosome"/>
</dbReference>
<evidence type="ECO:0000313" key="2">
    <source>
        <dbReference type="EMBL" id="QKI89636.1"/>
    </source>
</evidence>
<name>A0A7D4P540_9GAMM</name>
<proteinExistence type="predicted"/>
<dbReference type="InterPro" id="IPR001173">
    <property type="entry name" value="Glyco_trans_2-like"/>
</dbReference>
<dbReference type="KEGG" id="txa:HQN79_08675"/>
<keyword evidence="3" id="KW-1185">Reference proteome</keyword>
<reference evidence="2 3" key="1">
    <citation type="submission" date="2020-05" db="EMBL/GenBank/DDBJ databases">
        <title>Thiomicrorhabdus sediminis sp.nov. and Thiomicrorhabdus xiamenensis sp.nov., novel sulfur-oxidizing bacteria isolated from coastal sediment.</title>
        <authorList>
            <person name="Liu X."/>
        </authorList>
    </citation>
    <scope>NUCLEOTIDE SEQUENCE [LARGE SCALE GENOMIC DNA]</scope>
    <source>
        <strain evidence="2 3">G2</strain>
    </source>
</reference>
<dbReference type="InterPro" id="IPR029044">
    <property type="entry name" value="Nucleotide-diphossugar_trans"/>
</dbReference>
<dbReference type="Gene3D" id="3.90.550.10">
    <property type="entry name" value="Spore Coat Polysaccharide Biosynthesis Protein SpsA, Chain A"/>
    <property type="match status" value="1"/>
</dbReference>
<evidence type="ECO:0000259" key="1">
    <source>
        <dbReference type="Pfam" id="PF00535"/>
    </source>
</evidence>
<dbReference type="EMBL" id="CP054020">
    <property type="protein sequence ID" value="QKI89636.1"/>
    <property type="molecule type" value="Genomic_DNA"/>
</dbReference>
<keyword evidence="2" id="KW-0808">Transferase</keyword>
<protein>
    <submittedName>
        <fullName evidence="2">Glycosyltransferase family 2 protein</fullName>
    </submittedName>
</protein>
<organism evidence="2 3">
    <name type="scientific">Thiomicrorhabdus xiamenensis</name>
    <dbReference type="NCBI Taxonomy" id="2739063"/>
    <lineage>
        <taxon>Bacteria</taxon>
        <taxon>Pseudomonadati</taxon>
        <taxon>Pseudomonadota</taxon>
        <taxon>Gammaproteobacteria</taxon>
        <taxon>Thiotrichales</taxon>
        <taxon>Piscirickettsiaceae</taxon>
        <taxon>Thiomicrorhabdus</taxon>
    </lineage>
</organism>